<proteinExistence type="inferred from homology"/>
<sequence>MSSFGLTRAARADLKSIARHTEAQWGVRQRNAYLKEVDRIFHALARNPAMGTACDEILQGYRRLPHGAHVIYYRQIAGQDVLIVRILHGAL</sequence>
<reference evidence="4 5" key="1">
    <citation type="submission" date="2020-08" db="EMBL/GenBank/DDBJ databases">
        <title>A Genomic Blueprint of the Chicken Gut Microbiome.</title>
        <authorList>
            <person name="Gilroy R."/>
            <person name="Ravi A."/>
            <person name="Getino M."/>
            <person name="Pursley I."/>
            <person name="Horton D.L."/>
            <person name="Alikhan N.-F."/>
            <person name="Baker D."/>
            <person name="Gharbi K."/>
            <person name="Hall N."/>
            <person name="Watson M."/>
            <person name="Adriaenssens E.M."/>
            <person name="Foster-Nyarko E."/>
            <person name="Jarju S."/>
            <person name="Secka A."/>
            <person name="Antonio M."/>
            <person name="Oren A."/>
            <person name="Chaudhuri R."/>
            <person name="La Ragione R.M."/>
            <person name="Hildebrand F."/>
            <person name="Pallen M.J."/>
        </authorList>
    </citation>
    <scope>NUCLEOTIDE SEQUENCE [LARGE SCALE GENOMIC DNA]</scope>
    <source>
        <strain evidence="4 5">Sa2BVA3</strain>
    </source>
</reference>
<name>A0ABR8ULC4_9GAMM</name>
<dbReference type="Gene3D" id="3.30.2310.20">
    <property type="entry name" value="RelE-like"/>
    <property type="match status" value="1"/>
</dbReference>
<gene>
    <name evidence="4" type="ORF">H9645_12280</name>
</gene>
<dbReference type="InterPro" id="IPR051803">
    <property type="entry name" value="TA_system_RelE-like_toxin"/>
</dbReference>
<dbReference type="InterPro" id="IPR035093">
    <property type="entry name" value="RelE/ParE_toxin_dom_sf"/>
</dbReference>
<dbReference type="Proteomes" id="UP000647183">
    <property type="component" value="Unassembled WGS sequence"/>
</dbReference>
<accession>A0ABR8ULC4</accession>
<dbReference type="InterPro" id="IPR007712">
    <property type="entry name" value="RelE/ParE_toxin"/>
</dbReference>
<evidence type="ECO:0000313" key="4">
    <source>
        <dbReference type="EMBL" id="MBD7988806.1"/>
    </source>
</evidence>
<evidence type="ECO:0000256" key="3">
    <source>
        <dbReference type="PIRNR" id="PIRNR029218"/>
    </source>
</evidence>
<evidence type="ECO:0000256" key="1">
    <source>
        <dbReference type="ARBA" id="ARBA00006226"/>
    </source>
</evidence>
<dbReference type="Pfam" id="PF05016">
    <property type="entry name" value="ParE_toxin"/>
    <property type="match status" value="1"/>
</dbReference>
<keyword evidence="5" id="KW-1185">Reference proteome</keyword>
<comment type="similarity">
    <text evidence="1 3">Belongs to the RelE toxin family.</text>
</comment>
<keyword evidence="2" id="KW-1277">Toxin-antitoxin system</keyword>
<dbReference type="RefSeq" id="WP_191729970.1">
    <property type="nucleotide sequence ID" value="NZ_JACSQJ010000007.1"/>
</dbReference>
<evidence type="ECO:0000256" key="2">
    <source>
        <dbReference type="ARBA" id="ARBA00022649"/>
    </source>
</evidence>
<evidence type="ECO:0000313" key="5">
    <source>
        <dbReference type="Proteomes" id="UP000647183"/>
    </source>
</evidence>
<dbReference type="EMBL" id="JACSQJ010000007">
    <property type="protein sequence ID" value="MBD7988806.1"/>
    <property type="molecule type" value="Genomic_DNA"/>
</dbReference>
<protein>
    <recommendedName>
        <fullName evidence="3">Toxin</fullName>
    </recommendedName>
</protein>
<organism evidence="4 5">
    <name type="scientific">Luteimonas colneyensis</name>
    <dbReference type="NCBI Taxonomy" id="2762230"/>
    <lineage>
        <taxon>Bacteria</taxon>
        <taxon>Pseudomonadati</taxon>
        <taxon>Pseudomonadota</taxon>
        <taxon>Gammaproteobacteria</taxon>
        <taxon>Lysobacterales</taxon>
        <taxon>Lysobacteraceae</taxon>
        <taxon>Luteimonas</taxon>
    </lineage>
</organism>
<dbReference type="PANTHER" id="PTHR33755">
    <property type="entry name" value="TOXIN PARE1-RELATED"/>
    <property type="match status" value="1"/>
</dbReference>
<dbReference type="PANTHER" id="PTHR33755:SF9">
    <property type="entry name" value="TOXIN PARE1"/>
    <property type="match status" value="1"/>
</dbReference>
<dbReference type="PIRSF" id="PIRSF029218">
    <property type="entry name" value="ParE"/>
    <property type="match status" value="1"/>
</dbReference>
<dbReference type="InterPro" id="IPR028344">
    <property type="entry name" value="ParE1/4"/>
</dbReference>
<comment type="caution">
    <text evidence="4">The sequence shown here is derived from an EMBL/GenBank/DDBJ whole genome shotgun (WGS) entry which is preliminary data.</text>
</comment>